<sequence length="157" mass="16176">MQDLFGERIVLIMGLALTATAAYGAALEPQSMLAGGVALFGGGMAAASANTASGRLVTGWFPAEQRGLAMGIRQTAQPPGIASAALVLPELGKRSISVALLFPATVCALSALLCAVWVRCGCETRRGRHGRPPTTASFPVPIAPLQCCGEPTWRLPC</sequence>
<dbReference type="SUPFAM" id="SSF103473">
    <property type="entry name" value="MFS general substrate transporter"/>
    <property type="match status" value="1"/>
</dbReference>
<dbReference type="Proteomes" id="UP000267289">
    <property type="component" value="Unassembled WGS sequence"/>
</dbReference>
<dbReference type="RefSeq" id="WP_099194049.1">
    <property type="nucleotide sequence ID" value="NZ_UPHQ01000061.1"/>
</dbReference>
<proteinExistence type="predicted"/>
<dbReference type="InterPro" id="IPR020846">
    <property type="entry name" value="MFS_dom"/>
</dbReference>
<dbReference type="InterPro" id="IPR036259">
    <property type="entry name" value="MFS_trans_sf"/>
</dbReference>
<organism evidence="7 8">
    <name type="scientific">Mycobacterium innocens</name>
    <dbReference type="NCBI Taxonomy" id="2341083"/>
    <lineage>
        <taxon>Bacteria</taxon>
        <taxon>Bacillati</taxon>
        <taxon>Actinomycetota</taxon>
        <taxon>Actinomycetes</taxon>
        <taxon>Mycobacteriales</taxon>
        <taxon>Mycobacteriaceae</taxon>
        <taxon>Mycobacterium</taxon>
    </lineage>
</organism>
<dbReference type="EMBL" id="UPHQ01000061">
    <property type="protein sequence ID" value="VBA37202.1"/>
    <property type="molecule type" value="Genomic_DNA"/>
</dbReference>
<keyword evidence="8" id="KW-1185">Reference proteome</keyword>
<dbReference type="AlphaFoldDB" id="A0A498PY91"/>
<accession>A0A498PY91</accession>
<dbReference type="InterPro" id="IPR052952">
    <property type="entry name" value="MFS-Transporter"/>
</dbReference>
<gene>
    <name evidence="7" type="ORF">LAUMK13_01519</name>
</gene>
<evidence type="ECO:0000256" key="1">
    <source>
        <dbReference type="ARBA" id="ARBA00004651"/>
    </source>
</evidence>
<keyword evidence="3 5" id="KW-1133">Transmembrane helix</keyword>
<comment type="subcellular location">
    <subcellularLocation>
        <location evidence="1">Cell membrane</location>
        <topology evidence="1">Multi-pass membrane protein</topology>
    </subcellularLocation>
</comment>
<dbReference type="GO" id="GO:0005886">
    <property type="term" value="C:plasma membrane"/>
    <property type="evidence" value="ECO:0007669"/>
    <property type="project" value="UniProtKB-SubCell"/>
</dbReference>
<dbReference type="Gene3D" id="1.20.1250.20">
    <property type="entry name" value="MFS general substrate transporter like domains"/>
    <property type="match status" value="1"/>
</dbReference>
<keyword evidence="2 5" id="KW-0812">Transmembrane</keyword>
<reference evidence="7 8" key="1">
    <citation type="submission" date="2018-09" db="EMBL/GenBank/DDBJ databases">
        <authorList>
            <person name="Tagini F."/>
        </authorList>
    </citation>
    <scope>NUCLEOTIDE SEQUENCE [LARGE SCALE GENOMIC DNA]</scope>
    <source>
        <strain evidence="7 8">MK13</strain>
    </source>
</reference>
<evidence type="ECO:0000313" key="7">
    <source>
        <dbReference type="EMBL" id="VBA37202.1"/>
    </source>
</evidence>
<dbReference type="OrthoDB" id="8628659at2"/>
<feature type="transmembrane region" description="Helical" evidence="5">
    <location>
        <begin position="96"/>
        <end position="118"/>
    </location>
</feature>
<dbReference type="InterPro" id="IPR011701">
    <property type="entry name" value="MFS"/>
</dbReference>
<evidence type="ECO:0000313" key="8">
    <source>
        <dbReference type="Proteomes" id="UP000267289"/>
    </source>
</evidence>
<protein>
    <submittedName>
        <fullName evidence="7">Putative MFS-type transporter</fullName>
    </submittedName>
</protein>
<dbReference type="PANTHER" id="PTHR23527">
    <property type="entry name" value="BLL3282 PROTEIN"/>
    <property type="match status" value="1"/>
</dbReference>
<dbReference type="GO" id="GO:0022857">
    <property type="term" value="F:transmembrane transporter activity"/>
    <property type="evidence" value="ECO:0007669"/>
    <property type="project" value="InterPro"/>
</dbReference>
<evidence type="ECO:0000256" key="4">
    <source>
        <dbReference type="ARBA" id="ARBA00023136"/>
    </source>
</evidence>
<evidence type="ECO:0000256" key="3">
    <source>
        <dbReference type="ARBA" id="ARBA00022989"/>
    </source>
</evidence>
<dbReference type="Pfam" id="PF07690">
    <property type="entry name" value="MFS_1"/>
    <property type="match status" value="1"/>
</dbReference>
<keyword evidence="4 5" id="KW-0472">Membrane</keyword>
<name>A0A498PY91_9MYCO</name>
<feature type="domain" description="Major facilitator superfamily (MFS) profile" evidence="6">
    <location>
        <begin position="1"/>
        <end position="157"/>
    </location>
</feature>
<evidence type="ECO:0000259" key="6">
    <source>
        <dbReference type="PROSITE" id="PS50850"/>
    </source>
</evidence>
<dbReference type="PANTHER" id="PTHR23527:SF1">
    <property type="entry name" value="BLL3282 PROTEIN"/>
    <property type="match status" value="1"/>
</dbReference>
<evidence type="ECO:0000256" key="2">
    <source>
        <dbReference type="ARBA" id="ARBA00022692"/>
    </source>
</evidence>
<evidence type="ECO:0000256" key="5">
    <source>
        <dbReference type="SAM" id="Phobius"/>
    </source>
</evidence>
<dbReference type="PROSITE" id="PS50850">
    <property type="entry name" value="MFS"/>
    <property type="match status" value="1"/>
</dbReference>